<dbReference type="Pfam" id="PF05175">
    <property type="entry name" value="MTS"/>
    <property type="match status" value="1"/>
</dbReference>
<dbReference type="GO" id="GO:0102559">
    <property type="term" value="F:peptide chain release factor N(5)-glutamine methyltransferase activity"/>
    <property type="evidence" value="ECO:0007669"/>
    <property type="project" value="UniProtKB-EC"/>
</dbReference>
<comment type="catalytic activity">
    <reaction evidence="5">
        <text>L-glutaminyl-[peptide chain release factor] + S-adenosyl-L-methionine = N(5)-methyl-L-glutaminyl-[peptide chain release factor] + S-adenosyl-L-homocysteine + H(+)</text>
        <dbReference type="Rhea" id="RHEA:42896"/>
        <dbReference type="Rhea" id="RHEA-COMP:10271"/>
        <dbReference type="Rhea" id="RHEA-COMP:10272"/>
        <dbReference type="ChEBI" id="CHEBI:15378"/>
        <dbReference type="ChEBI" id="CHEBI:30011"/>
        <dbReference type="ChEBI" id="CHEBI:57856"/>
        <dbReference type="ChEBI" id="CHEBI:59789"/>
        <dbReference type="ChEBI" id="CHEBI:61891"/>
        <dbReference type="EC" id="2.1.1.297"/>
    </reaction>
</comment>
<dbReference type="InterPro" id="IPR002052">
    <property type="entry name" value="DNA_methylase_N6_adenine_CS"/>
</dbReference>
<dbReference type="InterPro" id="IPR029063">
    <property type="entry name" value="SAM-dependent_MTases_sf"/>
</dbReference>
<protein>
    <recommendedName>
        <fullName evidence="1">peptide chain release factor N(5)-glutamine methyltransferase</fullName>
        <ecNumber evidence="1">2.1.1.297</ecNumber>
    </recommendedName>
</protein>
<sequence length="224" mass="24011">MAKGTQDEPSTGLHHFMGLELELGPDVLVPREETEILGKTALGLLPDGQPATVIDMCCGSGNLALAVASNKASASVWGADLTDSTVATARRNVERLRLGDRVTILQGDLFGALDGKGLEGQVDLIVCNPPYISTGRLETESAHLLESEPREAFDGGPYGISIHQRLVRDAVAFLKPGGWLAFEFGVGQERQAASLVTRAKAYEPVEFVHDDEGRPRVAKVRKLP</sequence>
<keyword evidence="8" id="KW-1185">Reference proteome</keyword>
<name>A0A8J6PTA3_9HYPH</name>
<comment type="caution">
    <text evidence="7">The sequence shown here is derived from an EMBL/GenBank/DDBJ whole genome shotgun (WGS) entry which is preliminary data.</text>
</comment>
<dbReference type="EMBL" id="JACVVX010000002">
    <property type="protein sequence ID" value="MBD0414929.1"/>
    <property type="molecule type" value="Genomic_DNA"/>
</dbReference>
<proteinExistence type="predicted"/>
<accession>A0A8J6PTA3</accession>
<dbReference type="GO" id="GO:0032259">
    <property type="term" value="P:methylation"/>
    <property type="evidence" value="ECO:0007669"/>
    <property type="project" value="UniProtKB-KW"/>
</dbReference>
<dbReference type="SUPFAM" id="SSF53335">
    <property type="entry name" value="S-adenosyl-L-methionine-dependent methyltransferases"/>
    <property type="match status" value="1"/>
</dbReference>
<keyword evidence="2 7" id="KW-0489">Methyltransferase</keyword>
<dbReference type="RefSeq" id="WP_188164337.1">
    <property type="nucleotide sequence ID" value="NZ_JACVVX010000002.1"/>
</dbReference>
<evidence type="ECO:0000313" key="8">
    <source>
        <dbReference type="Proteomes" id="UP000643405"/>
    </source>
</evidence>
<dbReference type="GO" id="GO:0003676">
    <property type="term" value="F:nucleic acid binding"/>
    <property type="evidence" value="ECO:0007669"/>
    <property type="project" value="InterPro"/>
</dbReference>
<dbReference type="PANTHER" id="PTHR18895:SF74">
    <property type="entry name" value="MTRF1L RELEASE FACTOR GLUTAMINE METHYLTRANSFERASE"/>
    <property type="match status" value="1"/>
</dbReference>
<dbReference type="InterPro" id="IPR004556">
    <property type="entry name" value="HemK-like"/>
</dbReference>
<keyword evidence="4" id="KW-0949">S-adenosyl-L-methionine</keyword>
<organism evidence="7 8">
    <name type="scientific">Oryzicola mucosus</name>
    <dbReference type="NCBI Taxonomy" id="2767425"/>
    <lineage>
        <taxon>Bacteria</taxon>
        <taxon>Pseudomonadati</taxon>
        <taxon>Pseudomonadota</taxon>
        <taxon>Alphaproteobacteria</taxon>
        <taxon>Hyphomicrobiales</taxon>
        <taxon>Phyllobacteriaceae</taxon>
        <taxon>Oryzicola</taxon>
    </lineage>
</organism>
<dbReference type="PANTHER" id="PTHR18895">
    <property type="entry name" value="HEMK METHYLTRANSFERASE"/>
    <property type="match status" value="1"/>
</dbReference>
<evidence type="ECO:0000313" key="7">
    <source>
        <dbReference type="EMBL" id="MBD0414929.1"/>
    </source>
</evidence>
<dbReference type="Proteomes" id="UP000643405">
    <property type="component" value="Unassembled WGS sequence"/>
</dbReference>
<dbReference type="InterPro" id="IPR050320">
    <property type="entry name" value="N5-glutamine_MTase"/>
</dbReference>
<evidence type="ECO:0000256" key="1">
    <source>
        <dbReference type="ARBA" id="ARBA00012771"/>
    </source>
</evidence>
<evidence type="ECO:0000256" key="4">
    <source>
        <dbReference type="ARBA" id="ARBA00022691"/>
    </source>
</evidence>
<feature type="domain" description="Methyltransferase small" evidence="6">
    <location>
        <begin position="49"/>
        <end position="142"/>
    </location>
</feature>
<dbReference type="AlphaFoldDB" id="A0A8J6PTA3"/>
<dbReference type="PROSITE" id="PS00092">
    <property type="entry name" value="N6_MTASE"/>
    <property type="match status" value="1"/>
</dbReference>
<dbReference type="Gene3D" id="3.40.50.150">
    <property type="entry name" value="Vaccinia Virus protein VP39"/>
    <property type="match status" value="1"/>
</dbReference>
<dbReference type="EC" id="2.1.1.297" evidence="1"/>
<gene>
    <name evidence="7" type="ORF">ICI42_09705</name>
</gene>
<reference evidence="7" key="1">
    <citation type="submission" date="2020-09" db="EMBL/GenBank/DDBJ databases">
        <title>Genome seq and assembly of Tianweitania sp.</title>
        <authorList>
            <person name="Chhetri G."/>
        </authorList>
    </citation>
    <scope>NUCLEOTIDE SEQUENCE</scope>
    <source>
        <strain evidence="7">Rool2</strain>
    </source>
</reference>
<dbReference type="InterPro" id="IPR007848">
    <property type="entry name" value="Small_mtfrase_dom"/>
</dbReference>
<evidence type="ECO:0000256" key="2">
    <source>
        <dbReference type="ARBA" id="ARBA00022603"/>
    </source>
</evidence>
<keyword evidence="3" id="KW-0808">Transferase</keyword>
<evidence type="ECO:0000256" key="5">
    <source>
        <dbReference type="ARBA" id="ARBA00048391"/>
    </source>
</evidence>
<evidence type="ECO:0000256" key="3">
    <source>
        <dbReference type="ARBA" id="ARBA00022679"/>
    </source>
</evidence>
<dbReference type="CDD" id="cd02440">
    <property type="entry name" value="AdoMet_MTases"/>
    <property type="match status" value="1"/>
</dbReference>
<dbReference type="NCBIfam" id="TIGR00536">
    <property type="entry name" value="hemK_fam"/>
    <property type="match status" value="1"/>
</dbReference>
<evidence type="ECO:0000259" key="6">
    <source>
        <dbReference type="Pfam" id="PF05175"/>
    </source>
</evidence>
<dbReference type="PRINTS" id="PR00507">
    <property type="entry name" value="N12N6MTFRASE"/>
</dbReference>